<keyword evidence="3" id="KW-0472">Membrane</keyword>
<dbReference type="PANTHER" id="PTHR32089:SF112">
    <property type="entry name" value="LYSOZYME-LIKE PROTEIN-RELATED"/>
    <property type="match status" value="1"/>
</dbReference>
<evidence type="ECO:0000256" key="1">
    <source>
        <dbReference type="ARBA" id="ARBA00023224"/>
    </source>
</evidence>
<dbReference type="SMART" id="SM00283">
    <property type="entry name" value="MA"/>
    <property type="match status" value="1"/>
</dbReference>
<name>A0A0K8J4P2_9FIRM</name>
<gene>
    <name evidence="5" type="ORF">SD1D_0740</name>
</gene>
<reference evidence="6" key="1">
    <citation type="submission" date="2015-09" db="EMBL/GenBank/DDBJ databases">
        <authorList>
            <person name="Wibberg D."/>
        </authorList>
    </citation>
    <scope>NUCLEOTIDE SEQUENCE [LARGE SCALE GENOMIC DNA]</scope>
    <source>
        <strain evidence="6">SD1D</strain>
    </source>
</reference>
<dbReference type="Gene3D" id="1.10.287.950">
    <property type="entry name" value="Methyl-accepting chemotaxis protein"/>
    <property type="match status" value="1"/>
</dbReference>
<evidence type="ECO:0000256" key="2">
    <source>
        <dbReference type="PROSITE-ProRule" id="PRU00284"/>
    </source>
</evidence>
<feature type="domain" description="Methyl-accepting transducer" evidence="4">
    <location>
        <begin position="132"/>
        <end position="390"/>
    </location>
</feature>
<dbReference type="Pfam" id="PF00015">
    <property type="entry name" value="MCPsignal"/>
    <property type="match status" value="1"/>
</dbReference>
<sequence>MSLFKKSRTKLVFFLLCIAILFILNNLIGLKYVQSGTKILTIFISILIIGLAYLLVRFLMIDYIAPLRSLIFYLTSTDNNSSSKTIITDLMELDNIIGNLARLINDRLSNNNEEKKIGSLPPIINLKNVSANMEDLHNNIDSIAATSEELSATMEETSAISTDIASTSLEIAETVQEFSEKAQTGYKTSEDIKVSAQETMENVSKAQENANLIFSDTKLHLEKAIEESKIADQISILSKSINDIISQTKLLALNASIEAARAGEYGKGFAVVADEIRKLSEQSKSNITQIDQITEKVKEVVKNLSIYASELLRFVSEDVNADYNFMKNVADKYKEDSLKINNLFMDFSTSSDELLTSISELLTNLDHIVAASSDGAEGVNDIANQISDMTQASGEILAQLQKVNN</sequence>
<dbReference type="InterPro" id="IPR004089">
    <property type="entry name" value="MCPsignal_dom"/>
</dbReference>
<dbReference type="RefSeq" id="WP_058257667.1">
    <property type="nucleotide sequence ID" value="NZ_LN879430.1"/>
</dbReference>
<dbReference type="PROSITE" id="PS50111">
    <property type="entry name" value="CHEMOTAXIS_TRANSDUC_2"/>
    <property type="match status" value="1"/>
</dbReference>
<proteinExistence type="predicted"/>
<evidence type="ECO:0000313" key="5">
    <source>
        <dbReference type="EMBL" id="CUH92288.1"/>
    </source>
</evidence>
<dbReference type="GO" id="GO:0007165">
    <property type="term" value="P:signal transduction"/>
    <property type="evidence" value="ECO:0007669"/>
    <property type="project" value="UniProtKB-KW"/>
</dbReference>
<dbReference type="OrthoDB" id="9760371at2"/>
<dbReference type="GO" id="GO:0016020">
    <property type="term" value="C:membrane"/>
    <property type="evidence" value="ECO:0007669"/>
    <property type="project" value="InterPro"/>
</dbReference>
<dbReference type="KEGG" id="hsd:SD1D_0740"/>
<dbReference type="SUPFAM" id="SSF58104">
    <property type="entry name" value="Methyl-accepting chemotaxis protein (MCP) signaling domain"/>
    <property type="match status" value="1"/>
</dbReference>
<evidence type="ECO:0000259" key="4">
    <source>
        <dbReference type="PROSITE" id="PS50111"/>
    </source>
</evidence>
<dbReference type="EMBL" id="LN879430">
    <property type="protein sequence ID" value="CUH92288.1"/>
    <property type="molecule type" value="Genomic_DNA"/>
</dbReference>
<evidence type="ECO:0000256" key="3">
    <source>
        <dbReference type="SAM" id="Phobius"/>
    </source>
</evidence>
<evidence type="ECO:0000313" key="6">
    <source>
        <dbReference type="Proteomes" id="UP000196053"/>
    </source>
</evidence>
<keyword evidence="3" id="KW-0812">Transmembrane</keyword>
<dbReference type="AlphaFoldDB" id="A0A0K8J4P2"/>
<keyword evidence="1 2" id="KW-0807">Transducer</keyword>
<accession>A0A0K8J4P2</accession>
<dbReference type="Proteomes" id="UP000196053">
    <property type="component" value="Chromosome I"/>
</dbReference>
<protein>
    <recommendedName>
        <fullName evidence="4">Methyl-accepting transducer domain-containing protein</fullName>
    </recommendedName>
</protein>
<dbReference type="PANTHER" id="PTHR32089">
    <property type="entry name" value="METHYL-ACCEPTING CHEMOTAXIS PROTEIN MCPB"/>
    <property type="match status" value="1"/>
</dbReference>
<keyword evidence="3" id="KW-1133">Transmembrane helix</keyword>
<organism evidence="5 6">
    <name type="scientific">Herbinix luporum</name>
    <dbReference type="NCBI Taxonomy" id="1679721"/>
    <lineage>
        <taxon>Bacteria</taxon>
        <taxon>Bacillati</taxon>
        <taxon>Bacillota</taxon>
        <taxon>Clostridia</taxon>
        <taxon>Lachnospirales</taxon>
        <taxon>Lachnospiraceae</taxon>
        <taxon>Herbinix</taxon>
    </lineage>
</organism>
<keyword evidence="6" id="KW-1185">Reference proteome</keyword>
<feature type="transmembrane region" description="Helical" evidence="3">
    <location>
        <begin position="39"/>
        <end position="60"/>
    </location>
</feature>